<name>A0A9D1XP87_9FIRM</name>
<dbReference type="CDD" id="cd04301">
    <property type="entry name" value="NAT_SF"/>
    <property type="match status" value="1"/>
</dbReference>
<comment type="caution">
    <text evidence="2">The sequence shown here is derived from an EMBL/GenBank/DDBJ whole genome shotgun (WGS) entry which is preliminary data.</text>
</comment>
<organism evidence="2 3">
    <name type="scientific">Candidatus Erysipelatoclostridium merdavium</name>
    <dbReference type="NCBI Taxonomy" id="2838566"/>
    <lineage>
        <taxon>Bacteria</taxon>
        <taxon>Bacillati</taxon>
        <taxon>Bacillota</taxon>
        <taxon>Erysipelotrichia</taxon>
        <taxon>Erysipelotrichales</taxon>
        <taxon>Erysipelotrichales incertae sedis</taxon>
    </lineage>
</organism>
<dbReference type="SUPFAM" id="SSF55729">
    <property type="entry name" value="Acyl-CoA N-acyltransferases (Nat)"/>
    <property type="match status" value="1"/>
</dbReference>
<accession>A0A9D1XP87</accession>
<evidence type="ECO:0000313" key="2">
    <source>
        <dbReference type="EMBL" id="HIX82846.1"/>
    </source>
</evidence>
<evidence type="ECO:0000313" key="3">
    <source>
        <dbReference type="Proteomes" id="UP000886724"/>
    </source>
</evidence>
<dbReference type="InterPro" id="IPR000182">
    <property type="entry name" value="GNAT_dom"/>
</dbReference>
<dbReference type="InterPro" id="IPR016181">
    <property type="entry name" value="Acyl_CoA_acyltransferase"/>
</dbReference>
<dbReference type="PANTHER" id="PTHR43415">
    <property type="entry name" value="SPERMIDINE N(1)-ACETYLTRANSFERASE"/>
    <property type="match status" value="1"/>
</dbReference>
<gene>
    <name evidence="2" type="ORF">H9980_12900</name>
</gene>
<reference evidence="2" key="2">
    <citation type="submission" date="2021-04" db="EMBL/GenBank/DDBJ databases">
        <authorList>
            <person name="Gilroy R."/>
        </authorList>
    </citation>
    <scope>NUCLEOTIDE SEQUENCE</scope>
    <source>
        <strain evidence="2">ChiGjej1B1-14440</strain>
    </source>
</reference>
<dbReference type="Proteomes" id="UP000886724">
    <property type="component" value="Unassembled WGS sequence"/>
</dbReference>
<dbReference type="GO" id="GO:0016747">
    <property type="term" value="F:acyltransferase activity, transferring groups other than amino-acyl groups"/>
    <property type="evidence" value="ECO:0007669"/>
    <property type="project" value="InterPro"/>
</dbReference>
<dbReference type="Pfam" id="PF00583">
    <property type="entry name" value="Acetyltransf_1"/>
    <property type="match status" value="1"/>
</dbReference>
<reference evidence="2" key="1">
    <citation type="journal article" date="2021" name="PeerJ">
        <title>Extensive microbial diversity within the chicken gut microbiome revealed by metagenomics and culture.</title>
        <authorList>
            <person name="Gilroy R."/>
            <person name="Ravi A."/>
            <person name="Getino M."/>
            <person name="Pursley I."/>
            <person name="Horton D.L."/>
            <person name="Alikhan N.F."/>
            <person name="Baker D."/>
            <person name="Gharbi K."/>
            <person name="Hall N."/>
            <person name="Watson M."/>
            <person name="Adriaenssens E.M."/>
            <person name="Foster-Nyarko E."/>
            <person name="Jarju S."/>
            <person name="Secka A."/>
            <person name="Antonio M."/>
            <person name="Oren A."/>
            <person name="Chaudhuri R.R."/>
            <person name="La Ragione R."/>
            <person name="Hildebrand F."/>
            <person name="Pallen M.J."/>
        </authorList>
    </citation>
    <scope>NUCLEOTIDE SEQUENCE</scope>
    <source>
        <strain evidence="2">ChiGjej1B1-14440</strain>
    </source>
</reference>
<sequence>MEIDYYEATGLDAKDIIEYLNVIASQTNNLTFGKNELEINELQEMHLINEIHNSTNSVMILAKDGNKIVGMVSLSGESKARIKHRSNLGISVLKEYWHQGIGSSLLAAAIGYAIENDIEIIELEVITTNENAIKLYEKFGFETIGIYENYFKIDDEYYDAQLMNLYL</sequence>
<evidence type="ECO:0000259" key="1">
    <source>
        <dbReference type="PROSITE" id="PS51186"/>
    </source>
</evidence>
<feature type="domain" description="N-acetyltransferase" evidence="1">
    <location>
        <begin position="3"/>
        <end position="164"/>
    </location>
</feature>
<dbReference type="AlphaFoldDB" id="A0A9D1XP87"/>
<proteinExistence type="predicted"/>
<protein>
    <submittedName>
        <fullName evidence="2">GNAT family N-acetyltransferase</fullName>
    </submittedName>
</protein>
<dbReference type="EMBL" id="DXET01000292">
    <property type="protein sequence ID" value="HIX82846.1"/>
    <property type="molecule type" value="Genomic_DNA"/>
</dbReference>
<dbReference type="PANTHER" id="PTHR43415:SF3">
    <property type="entry name" value="GNAT-FAMILY ACETYLTRANSFERASE"/>
    <property type="match status" value="1"/>
</dbReference>
<dbReference type="PROSITE" id="PS51186">
    <property type="entry name" value="GNAT"/>
    <property type="match status" value="1"/>
</dbReference>
<dbReference type="Gene3D" id="3.40.630.30">
    <property type="match status" value="1"/>
</dbReference>